<reference evidence="1" key="2">
    <citation type="submission" date="2007-10" db="EMBL/GenBank/DDBJ databases">
        <authorList>
            <person name="Myers G.S."/>
        </authorList>
    </citation>
    <scope>NUCLEOTIDE SEQUENCE [LARGE SCALE GENOMIC DNA]</scope>
</reference>
<dbReference type="AlphaFoldDB" id="A8PKN2"/>
<accession>A8PKN2</accession>
<dbReference type="Proteomes" id="UP000054075">
    <property type="component" value="Unassembled WGS sequence"/>
</dbReference>
<protein>
    <submittedName>
        <fullName evidence="1">Uncharacterized protein</fullName>
    </submittedName>
</protein>
<keyword evidence="2" id="KW-1185">Reference proteome</keyword>
<dbReference type="EMBL" id="AAQJ02000001">
    <property type="protein sequence ID" value="EDP45794.1"/>
    <property type="molecule type" value="Genomic_DNA"/>
</dbReference>
<name>A8PKN2_9COXI</name>
<dbReference type="eggNOG" id="ENOG5032ZC0">
    <property type="taxonomic scope" value="Bacteria"/>
</dbReference>
<reference evidence="1" key="1">
    <citation type="submission" date="2006-04" db="EMBL/GenBank/DDBJ databases">
        <authorList>
            <person name="Seshadri R."/>
            <person name="Federici B.A."/>
        </authorList>
    </citation>
    <scope>NUCLEOTIDE SEQUENCE [LARGE SCALE GENOMIC DNA]</scope>
</reference>
<evidence type="ECO:0000313" key="1">
    <source>
        <dbReference type="EMBL" id="EDP45794.1"/>
    </source>
</evidence>
<organism evidence="1 2">
    <name type="scientific">Rickettsiella grylli</name>
    <dbReference type="NCBI Taxonomy" id="59196"/>
    <lineage>
        <taxon>Bacteria</taxon>
        <taxon>Pseudomonadati</taxon>
        <taxon>Pseudomonadota</taxon>
        <taxon>Gammaproteobacteria</taxon>
        <taxon>Legionellales</taxon>
        <taxon>Coxiellaceae</taxon>
        <taxon>Rickettsiella</taxon>
    </lineage>
</organism>
<gene>
    <name evidence="1" type="ORF">RICGR_0215</name>
</gene>
<comment type="caution">
    <text evidence="1">The sequence shown here is derived from an EMBL/GenBank/DDBJ whole genome shotgun (WGS) entry which is preliminary data.</text>
</comment>
<proteinExistence type="predicted"/>
<sequence>MLLQPKLLFMISAEALNLINQFDLENFKLAKRIKASLNLSLRQYLKNLIPSPNKKNNRYFSYLQKAIAIYLHQHAQTNIDNQCALLEKTPVIQQADHASLLLDSETFLNNFMYAIACQENDIDKMFTSQCTTVSCLSKRNPIQGPTFLRTMSSLFSILPFSKRTLKNSNFCCLPKPTKVQIKLISGEQLFAKSSLLNSINDRNYPSPSFGYHQSNKILWDLLKIPGKVERIAFDESMVSRLTEIHLRDTYSPVYTLLFDPNVRDAFIDVKRSFVNSNENKVINKSTPDFFWYRKNTRLYPLKLVGFGNNAKYHIEDIDIPLPFVFSVESLTNALRNEDIFADKFLAYLMRCLLPGVVAVGGTSQQDYVDHYQKIIALTNTRAPFLSSADLAVIIDDKLSQLGGSPLLEMNIEQKNLIAYLNEKTDLDAFATQFLDLPLSETIGTLHCSRYIIDCKPKEIRKNEYFRNK</sequence>
<dbReference type="STRING" id="59196.RICGR_0215"/>
<evidence type="ECO:0000313" key="2">
    <source>
        <dbReference type="Proteomes" id="UP000054075"/>
    </source>
</evidence>